<dbReference type="Proteomes" id="UP000011885">
    <property type="component" value="Unassembled WGS sequence"/>
</dbReference>
<proteinExistence type="predicted"/>
<name>M5UA49_9BACT</name>
<protein>
    <submittedName>
        <fullName evidence="1">Uncharacterized protein</fullName>
    </submittedName>
</protein>
<dbReference type="PATRIC" id="fig|1263870.3.peg.6048"/>
<dbReference type="AlphaFoldDB" id="M5UA49"/>
<gene>
    <name evidence="1" type="ORF">RSSM_05707</name>
</gene>
<reference evidence="1 2" key="1">
    <citation type="journal article" date="2013" name="Mar. Genomics">
        <title>Expression of sulfatases in Rhodopirellula baltica and the diversity of sulfatases in the genus Rhodopirellula.</title>
        <authorList>
            <person name="Wegner C.E."/>
            <person name="Richter-Heitmann T."/>
            <person name="Klindworth A."/>
            <person name="Klockow C."/>
            <person name="Richter M."/>
            <person name="Achstetter T."/>
            <person name="Glockner F.O."/>
            <person name="Harder J."/>
        </authorList>
    </citation>
    <scope>NUCLEOTIDE SEQUENCE [LARGE SCALE GENOMIC DNA]</scope>
    <source>
        <strain evidence="1 2">SM41</strain>
    </source>
</reference>
<keyword evidence="2" id="KW-1185">Reference proteome</keyword>
<accession>M5UA49</accession>
<evidence type="ECO:0000313" key="2">
    <source>
        <dbReference type="Proteomes" id="UP000011885"/>
    </source>
</evidence>
<evidence type="ECO:0000313" key="1">
    <source>
        <dbReference type="EMBL" id="EMI52893.1"/>
    </source>
</evidence>
<comment type="caution">
    <text evidence="1">The sequence shown here is derived from an EMBL/GenBank/DDBJ whole genome shotgun (WGS) entry which is preliminary data.</text>
</comment>
<dbReference type="EMBL" id="ANOH01000400">
    <property type="protein sequence ID" value="EMI52893.1"/>
    <property type="molecule type" value="Genomic_DNA"/>
</dbReference>
<organism evidence="1 2">
    <name type="scientific">Rhodopirellula sallentina SM41</name>
    <dbReference type="NCBI Taxonomy" id="1263870"/>
    <lineage>
        <taxon>Bacteria</taxon>
        <taxon>Pseudomonadati</taxon>
        <taxon>Planctomycetota</taxon>
        <taxon>Planctomycetia</taxon>
        <taxon>Pirellulales</taxon>
        <taxon>Pirellulaceae</taxon>
        <taxon>Rhodopirellula</taxon>
    </lineage>
</organism>
<sequence>MRDDRVSRDGACAFPNDLYVSELPVWFRMTCVFPDERGLAAGR</sequence>